<proteinExistence type="predicted"/>
<organism evidence="1 2">
    <name type="scientific">Gemmobacter caeni</name>
    <dbReference type="NCBI Taxonomy" id="589035"/>
    <lineage>
        <taxon>Bacteria</taxon>
        <taxon>Pseudomonadati</taxon>
        <taxon>Pseudomonadota</taxon>
        <taxon>Alphaproteobacteria</taxon>
        <taxon>Rhodobacterales</taxon>
        <taxon>Paracoccaceae</taxon>
        <taxon>Gemmobacter</taxon>
    </lineage>
</organism>
<dbReference type="EMBL" id="QBKP01000014">
    <property type="protein sequence ID" value="PTX47003.1"/>
    <property type="molecule type" value="Genomic_DNA"/>
</dbReference>
<evidence type="ECO:0000313" key="1">
    <source>
        <dbReference type="EMBL" id="PTX47003.1"/>
    </source>
</evidence>
<comment type="caution">
    <text evidence="1">The sequence shown here is derived from an EMBL/GenBank/DDBJ whole genome shotgun (WGS) entry which is preliminary data.</text>
</comment>
<sequence>MITTIQFVCPRTVSAGELVMDPNTGAWGYAKTHYAGGQIGTFSAGAGYVVTVPGNVSAGSDLWCRNGVITSAPSAPDETPCASVVSVMSQADGETTALVRLY</sequence>
<protein>
    <submittedName>
        <fullName evidence="1">Uncharacterized protein</fullName>
    </submittedName>
</protein>
<accession>A0A2T6AT62</accession>
<evidence type="ECO:0000313" key="2">
    <source>
        <dbReference type="Proteomes" id="UP000244224"/>
    </source>
</evidence>
<name>A0A2T6AT62_9RHOB</name>
<gene>
    <name evidence="1" type="ORF">C8N34_11423</name>
</gene>
<dbReference type="AlphaFoldDB" id="A0A2T6AT62"/>
<dbReference type="RefSeq" id="WP_108130015.1">
    <property type="nucleotide sequence ID" value="NZ_QBKP01000014.1"/>
</dbReference>
<dbReference type="Proteomes" id="UP000244224">
    <property type="component" value="Unassembled WGS sequence"/>
</dbReference>
<reference evidence="1 2" key="1">
    <citation type="submission" date="2018-04" db="EMBL/GenBank/DDBJ databases">
        <title>Genomic Encyclopedia of Archaeal and Bacterial Type Strains, Phase II (KMG-II): from individual species to whole genera.</title>
        <authorList>
            <person name="Goeker M."/>
        </authorList>
    </citation>
    <scope>NUCLEOTIDE SEQUENCE [LARGE SCALE GENOMIC DNA]</scope>
    <source>
        <strain evidence="1 2">DSM 21823</strain>
    </source>
</reference>
<keyword evidence="2" id="KW-1185">Reference proteome</keyword>